<comment type="subcellular location">
    <subcellularLocation>
        <location evidence="1 9">Cell membrane</location>
        <topology evidence="1 9">Multi-pass membrane protein</topology>
    </subcellularLocation>
</comment>
<dbReference type="EMBL" id="JBEHZE010000001">
    <property type="protein sequence ID" value="MEX6632661.1"/>
    <property type="molecule type" value="Genomic_DNA"/>
</dbReference>
<dbReference type="InterPro" id="IPR036526">
    <property type="entry name" value="C-N_Hydrolase_sf"/>
</dbReference>
<comment type="function">
    <text evidence="9">Catalyzes the phospholipid dependent N-acylation of the N-terminal cysteine of apolipoprotein, the last step in lipoprotein maturation.</text>
</comment>
<comment type="pathway">
    <text evidence="9">Protein modification; lipoprotein biosynthesis (N-acyl transfer).</text>
</comment>
<evidence type="ECO:0000256" key="6">
    <source>
        <dbReference type="ARBA" id="ARBA00022989"/>
    </source>
</evidence>
<dbReference type="SUPFAM" id="SSF56317">
    <property type="entry name" value="Carbon-nitrogen hydrolase"/>
    <property type="match status" value="1"/>
</dbReference>
<dbReference type="HAMAP" id="MF_01148">
    <property type="entry name" value="Lnt"/>
    <property type="match status" value="1"/>
</dbReference>
<feature type="transmembrane region" description="Helical" evidence="9">
    <location>
        <begin position="185"/>
        <end position="206"/>
    </location>
</feature>
<accession>A0ABV3Z1I9</accession>
<dbReference type="Gene3D" id="3.60.110.10">
    <property type="entry name" value="Carbon-nitrogen hydrolase"/>
    <property type="match status" value="1"/>
</dbReference>
<comment type="catalytic activity">
    <reaction evidence="9">
        <text>N-terminal S-1,2-diacyl-sn-glyceryl-L-cysteinyl-[lipoprotein] + a glycerophospholipid = N-acyl-S-1,2-diacyl-sn-glyceryl-L-cysteinyl-[lipoprotein] + a 2-acyl-sn-glycero-3-phospholipid + H(+)</text>
        <dbReference type="Rhea" id="RHEA:48228"/>
        <dbReference type="Rhea" id="RHEA-COMP:14681"/>
        <dbReference type="Rhea" id="RHEA-COMP:14684"/>
        <dbReference type="ChEBI" id="CHEBI:15378"/>
        <dbReference type="ChEBI" id="CHEBI:136912"/>
        <dbReference type="ChEBI" id="CHEBI:140656"/>
        <dbReference type="ChEBI" id="CHEBI:140657"/>
        <dbReference type="ChEBI" id="CHEBI:140660"/>
        <dbReference type="EC" id="2.3.1.269"/>
    </reaction>
</comment>
<keyword evidence="12" id="KW-1185">Reference proteome</keyword>
<comment type="caution">
    <text evidence="11">The sequence shown here is derived from an EMBL/GenBank/DDBJ whole genome shotgun (WGS) entry which is preliminary data.</text>
</comment>
<evidence type="ECO:0000256" key="1">
    <source>
        <dbReference type="ARBA" id="ARBA00004651"/>
    </source>
</evidence>
<organism evidence="11 12">
    <name type="scientific">Hyphococcus lacteus</name>
    <dbReference type="NCBI Taxonomy" id="3143536"/>
    <lineage>
        <taxon>Bacteria</taxon>
        <taxon>Pseudomonadati</taxon>
        <taxon>Pseudomonadota</taxon>
        <taxon>Alphaproteobacteria</taxon>
        <taxon>Parvularculales</taxon>
        <taxon>Parvularculaceae</taxon>
        <taxon>Hyphococcus</taxon>
    </lineage>
</organism>
<evidence type="ECO:0000256" key="8">
    <source>
        <dbReference type="ARBA" id="ARBA00023315"/>
    </source>
</evidence>
<feature type="domain" description="CN hydrolase" evidence="10">
    <location>
        <begin position="252"/>
        <end position="500"/>
    </location>
</feature>
<dbReference type="CDD" id="cd07571">
    <property type="entry name" value="ALP_N-acyl_transferase"/>
    <property type="match status" value="1"/>
</dbReference>
<comment type="similarity">
    <text evidence="2 9">Belongs to the CN hydrolase family. Apolipoprotein N-acyltransferase subfamily.</text>
</comment>
<keyword evidence="3 9" id="KW-1003">Cell membrane</keyword>
<evidence type="ECO:0000256" key="7">
    <source>
        <dbReference type="ARBA" id="ARBA00023136"/>
    </source>
</evidence>
<name>A0ABV3Z1I9_9PROT</name>
<dbReference type="InterPro" id="IPR004563">
    <property type="entry name" value="Apolipo_AcylTrfase"/>
</dbReference>
<evidence type="ECO:0000256" key="4">
    <source>
        <dbReference type="ARBA" id="ARBA00022679"/>
    </source>
</evidence>
<sequence>MGFLSVVSGWLAQSLKNYADFVRGATGKKRWLIAFAAGICGALAMAPVYALPLLVVSFTTLVLLIDGAQIAQKAKRAAFFVGWFFGFGYFLVGIYWMAFSFFVQADQFAWMAPFAVMGMPAFLGLFTGAAVALCASLKGSGWARVLLFAAVWTLFEYARGHVLTGLPWNLAGQALAGNALTAQSAAWYGAYGLSLVTIFIVAAPAATIDQVRTRFSGIVVFLLGAALIVGIGGLRLSLPEPVGDARVVLRIVQPNIPQKEKIDWSYWQRNFERQLELSRGALPPDAKLFVLWPENGAPLLDEMPDALAALDRDLPSDTVLLAGAVRRDRDTDGIERYYNSIAVIEDSGNGRVVTDHYDKHHLVPYGEYLPFYDLMERVGLAQLTPYGDSGFTAGSGPRRIRAGGQSFAPMICYEAIFPGQSYPKDARPDWLAMVTNDAWFGDTSGPRQHLDMARLRAIEAGLPLARSANTGVSALFDGKGRLLARVPLYQTGKIEAPLPPPLPQTLYSKFGDWIFFLMTITCLLFGFYLRR</sequence>
<dbReference type="Pfam" id="PF00795">
    <property type="entry name" value="CN_hydrolase"/>
    <property type="match status" value="1"/>
</dbReference>
<keyword evidence="8 9" id="KW-0012">Acyltransferase</keyword>
<keyword evidence="5 9" id="KW-0812">Transmembrane</keyword>
<dbReference type="GO" id="GO:0016746">
    <property type="term" value="F:acyltransferase activity"/>
    <property type="evidence" value="ECO:0007669"/>
    <property type="project" value="UniProtKB-KW"/>
</dbReference>
<proteinExistence type="inferred from homology"/>
<evidence type="ECO:0000256" key="2">
    <source>
        <dbReference type="ARBA" id="ARBA00010065"/>
    </source>
</evidence>
<evidence type="ECO:0000259" key="10">
    <source>
        <dbReference type="PROSITE" id="PS50263"/>
    </source>
</evidence>
<feature type="transmembrane region" description="Helical" evidence="9">
    <location>
        <begin position="32"/>
        <end position="65"/>
    </location>
</feature>
<feature type="transmembrane region" description="Helical" evidence="9">
    <location>
        <begin position="110"/>
        <end position="134"/>
    </location>
</feature>
<dbReference type="InterPro" id="IPR003010">
    <property type="entry name" value="C-N_Hydrolase"/>
</dbReference>
<dbReference type="InterPro" id="IPR045378">
    <property type="entry name" value="LNT_N"/>
</dbReference>
<dbReference type="Proteomes" id="UP001560685">
    <property type="component" value="Unassembled WGS sequence"/>
</dbReference>
<dbReference type="RefSeq" id="WP_369312587.1">
    <property type="nucleotide sequence ID" value="NZ_JBEHZE010000001.1"/>
</dbReference>
<evidence type="ECO:0000256" key="3">
    <source>
        <dbReference type="ARBA" id="ARBA00022475"/>
    </source>
</evidence>
<feature type="transmembrane region" description="Helical" evidence="9">
    <location>
        <begin position="77"/>
        <end position="98"/>
    </location>
</feature>
<dbReference type="PROSITE" id="PS50263">
    <property type="entry name" value="CN_HYDROLASE"/>
    <property type="match status" value="1"/>
</dbReference>
<protein>
    <recommendedName>
        <fullName evidence="9">Apolipoprotein N-acyltransferase</fullName>
        <shortName evidence="9">ALP N-acyltransferase</shortName>
        <ecNumber evidence="9">2.3.1.269</ecNumber>
    </recommendedName>
</protein>
<dbReference type="Pfam" id="PF20154">
    <property type="entry name" value="LNT_N"/>
    <property type="match status" value="1"/>
</dbReference>
<evidence type="ECO:0000313" key="11">
    <source>
        <dbReference type="EMBL" id="MEX6632661.1"/>
    </source>
</evidence>
<evidence type="ECO:0000256" key="9">
    <source>
        <dbReference type="HAMAP-Rule" id="MF_01148"/>
    </source>
</evidence>
<gene>
    <name evidence="9 11" type="primary">lnt</name>
    <name evidence="11" type="ORF">ABFZ84_03790</name>
</gene>
<dbReference type="PANTHER" id="PTHR38686:SF1">
    <property type="entry name" value="APOLIPOPROTEIN N-ACYLTRANSFERASE"/>
    <property type="match status" value="1"/>
</dbReference>
<feature type="transmembrane region" description="Helical" evidence="9">
    <location>
        <begin position="510"/>
        <end position="529"/>
    </location>
</feature>
<feature type="transmembrane region" description="Helical" evidence="9">
    <location>
        <begin position="218"/>
        <end position="238"/>
    </location>
</feature>
<feature type="transmembrane region" description="Helical" evidence="9">
    <location>
        <begin position="141"/>
        <end position="158"/>
    </location>
</feature>
<dbReference type="EC" id="2.3.1.269" evidence="9"/>
<keyword evidence="4 9" id="KW-0808">Transferase</keyword>
<reference evidence="11 12" key="1">
    <citation type="submission" date="2024-05" db="EMBL/GenBank/DDBJ databases">
        <title>Three bacterial strains, DH-69, EH-24, and ECK-19 isolated from coastal sediments.</title>
        <authorList>
            <person name="Ye Y.-Q."/>
            <person name="Du Z.-J."/>
        </authorList>
    </citation>
    <scope>NUCLEOTIDE SEQUENCE [LARGE SCALE GENOMIC DNA]</scope>
    <source>
        <strain evidence="11 12">ECK-19</strain>
    </source>
</reference>
<evidence type="ECO:0000313" key="12">
    <source>
        <dbReference type="Proteomes" id="UP001560685"/>
    </source>
</evidence>
<evidence type="ECO:0000256" key="5">
    <source>
        <dbReference type="ARBA" id="ARBA00022692"/>
    </source>
</evidence>
<dbReference type="NCBIfam" id="TIGR00546">
    <property type="entry name" value="lnt"/>
    <property type="match status" value="1"/>
</dbReference>
<dbReference type="PANTHER" id="PTHR38686">
    <property type="entry name" value="APOLIPOPROTEIN N-ACYLTRANSFERASE"/>
    <property type="match status" value="1"/>
</dbReference>
<keyword evidence="7 9" id="KW-0472">Membrane</keyword>
<keyword evidence="6 9" id="KW-1133">Transmembrane helix</keyword>